<dbReference type="Proteomes" id="UP000287033">
    <property type="component" value="Unassembled WGS sequence"/>
</dbReference>
<accession>A0A401TEG1</accession>
<organism evidence="2 3">
    <name type="scientific">Chiloscyllium punctatum</name>
    <name type="common">Brownbanded bambooshark</name>
    <name type="synonym">Hemiscyllium punctatum</name>
    <dbReference type="NCBI Taxonomy" id="137246"/>
    <lineage>
        <taxon>Eukaryota</taxon>
        <taxon>Metazoa</taxon>
        <taxon>Chordata</taxon>
        <taxon>Craniata</taxon>
        <taxon>Vertebrata</taxon>
        <taxon>Chondrichthyes</taxon>
        <taxon>Elasmobranchii</taxon>
        <taxon>Galeomorphii</taxon>
        <taxon>Galeoidea</taxon>
        <taxon>Orectolobiformes</taxon>
        <taxon>Hemiscylliidae</taxon>
        <taxon>Chiloscyllium</taxon>
    </lineage>
</organism>
<gene>
    <name evidence="2" type="ORF">chiPu_0025455</name>
</gene>
<feature type="compositionally biased region" description="Polar residues" evidence="1">
    <location>
        <begin position="98"/>
        <end position="116"/>
    </location>
</feature>
<dbReference type="EMBL" id="BEZZ01058905">
    <property type="protein sequence ID" value="GCC41033.1"/>
    <property type="molecule type" value="Genomic_DNA"/>
</dbReference>
<evidence type="ECO:0000313" key="3">
    <source>
        <dbReference type="Proteomes" id="UP000287033"/>
    </source>
</evidence>
<keyword evidence="3" id="KW-1185">Reference proteome</keyword>
<sequence length="145" mass="15165">MSLSRSSRIGPRPSITKPQPPLRHFRHPGRSFATAADKRVTKSLTACSPSNAPETPIWEGAAPARAGTAWVSTGAVPYRGMPTVGAPHTPANKEPPSRETTATHGRKNPTNPSALAQSHPPPTGISSVAGCCSSSYSYSPGLRTE</sequence>
<proteinExistence type="predicted"/>
<feature type="region of interest" description="Disordered" evidence="1">
    <location>
        <begin position="80"/>
        <end position="145"/>
    </location>
</feature>
<name>A0A401TEG1_CHIPU</name>
<comment type="caution">
    <text evidence="2">The sequence shown here is derived from an EMBL/GenBank/DDBJ whole genome shotgun (WGS) entry which is preliminary data.</text>
</comment>
<feature type="region of interest" description="Disordered" evidence="1">
    <location>
        <begin position="1"/>
        <end position="38"/>
    </location>
</feature>
<protein>
    <submittedName>
        <fullName evidence="2">Uncharacterized protein</fullName>
    </submittedName>
</protein>
<feature type="compositionally biased region" description="Low complexity" evidence="1">
    <location>
        <begin position="1"/>
        <end position="15"/>
    </location>
</feature>
<dbReference type="AlphaFoldDB" id="A0A401TEG1"/>
<reference evidence="2 3" key="1">
    <citation type="journal article" date="2018" name="Nat. Ecol. Evol.">
        <title>Shark genomes provide insights into elasmobranch evolution and the origin of vertebrates.</title>
        <authorList>
            <person name="Hara Y"/>
            <person name="Yamaguchi K"/>
            <person name="Onimaru K"/>
            <person name="Kadota M"/>
            <person name="Koyanagi M"/>
            <person name="Keeley SD"/>
            <person name="Tatsumi K"/>
            <person name="Tanaka K"/>
            <person name="Motone F"/>
            <person name="Kageyama Y"/>
            <person name="Nozu R"/>
            <person name="Adachi N"/>
            <person name="Nishimura O"/>
            <person name="Nakagawa R"/>
            <person name="Tanegashima C"/>
            <person name="Kiyatake I"/>
            <person name="Matsumoto R"/>
            <person name="Murakumo K"/>
            <person name="Nishida K"/>
            <person name="Terakita A"/>
            <person name="Kuratani S"/>
            <person name="Sato K"/>
            <person name="Hyodo S Kuraku.S."/>
        </authorList>
    </citation>
    <scope>NUCLEOTIDE SEQUENCE [LARGE SCALE GENOMIC DNA]</scope>
</reference>
<evidence type="ECO:0000313" key="2">
    <source>
        <dbReference type="EMBL" id="GCC41033.1"/>
    </source>
</evidence>
<evidence type="ECO:0000256" key="1">
    <source>
        <dbReference type="SAM" id="MobiDB-lite"/>
    </source>
</evidence>